<dbReference type="SUPFAM" id="SSF46785">
    <property type="entry name" value="Winged helix' DNA-binding domain"/>
    <property type="match status" value="1"/>
</dbReference>
<keyword evidence="5" id="KW-1185">Reference proteome</keyword>
<dbReference type="EMBL" id="JBHSNO010000005">
    <property type="protein sequence ID" value="MFC5588227.1"/>
    <property type="molecule type" value="Genomic_DNA"/>
</dbReference>
<name>A0ABW0TFL6_9BACL</name>
<dbReference type="SUPFAM" id="SSF158499">
    <property type="entry name" value="DnaD domain-like"/>
    <property type="match status" value="1"/>
</dbReference>
<sequence length="237" mass="27797">MQHEERLRIWIEQGNVNISQLFFHHYKELGIQDVDAMLIMHMAAFQSGGIQFPTPTDFSNRMNLTENEVSMILQRLMQRGFLQIVQSKDPQGVLVEIFSLQPLWDRLVDQLALQANESEEEDQKKAEGEIYALFEQEFGRFLSPMECESIAMWLDEDGHSVEIIRAALKEAVIAQKLSLRYIDRILFEWKKKNVKTLADVERQTKSFRTIGIRSGQVQQKTMSVKRVPFYNWLEERD</sequence>
<organism evidence="4 5">
    <name type="scientific">Sporosarcina soli</name>
    <dbReference type="NCBI Taxonomy" id="334736"/>
    <lineage>
        <taxon>Bacteria</taxon>
        <taxon>Bacillati</taxon>
        <taxon>Bacillota</taxon>
        <taxon>Bacilli</taxon>
        <taxon>Bacillales</taxon>
        <taxon>Caryophanaceae</taxon>
        <taxon>Sporosarcina</taxon>
    </lineage>
</organism>
<dbReference type="Pfam" id="PF07261">
    <property type="entry name" value="DnaB_2"/>
    <property type="match status" value="1"/>
</dbReference>
<dbReference type="InterPro" id="IPR036388">
    <property type="entry name" value="WH-like_DNA-bd_sf"/>
</dbReference>
<dbReference type="Gene3D" id="1.10.10.630">
    <property type="entry name" value="DnaD domain-like"/>
    <property type="match status" value="1"/>
</dbReference>
<dbReference type="RefSeq" id="WP_381431362.1">
    <property type="nucleotide sequence ID" value="NZ_JBHSNO010000005.1"/>
</dbReference>
<evidence type="ECO:0000259" key="2">
    <source>
        <dbReference type="Pfam" id="PF07261"/>
    </source>
</evidence>
<dbReference type="InterPro" id="IPR036390">
    <property type="entry name" value="WH_DNA-bd_sf"/>
</dbReference>
<dbReference type="Proteomes" id="UP001596109">
    <property type="component" value="Unassembled WGS sequence"/>
</dbReference>
<dbReference type="InterPro" id="IPR006343">
    <property type="entry name" value="DnaB/C_C"/>
</dbReference>
<dbReference type="PANTHER" id="PTHR37293">
    <property type="entry name" value="PHAGE REPLICATION PROTEIN-RELATED"/>
    <property type="match status" value="1"/>
</dbReference>
<evidence type="ECO:0000256" key="1">
    <source>
        <dbReference type="ARBA" id="ARBA00093462"/>
    </source>
</evidence>
<reference evidence="5" key="1">
    <citation type="journal article" date="2019" name="Int. J. Syst. Evol. Microbiol.">
        <title>The Global Catalogue of Microorganisms (GCM) 10K type strain sequencing project: providing services to taxonomists for standard genome sequencing and annotation.</title>
        <authorList>
            <consortium name="The Broad Institute Genomics Platform"/>
            <consortium name="The Broad Institute Genome Sequencing Center for Infectious Disease"/>
            <person name="Wu L."/>
            <person name="Ma J."/>
        </authorList>
    </citation>
    <scope>NUCLEOTIDE SEQUENCE [LARGE SCALE GENOMIC DNA]</scope>
    <source>
        <strain evidence="5">CGMCC 4.1434</strain>
    </source>
</reference>
<comment type="caution">
    <text evidence="4">The sequence shown here is derived from an EMBL/GenBank/DDBJ whole genome shotgun (WGS) entry which is preliminary data.</text>
</comment>
<feature type="domain" description="DnaB/C C-terminal" evidence="2">
    <location>
        <begin position="132"/>
        <end position="203"/>
    </location>
</feature>
<gene>
    <name evidence="4" type="ORF">ACFPRA_04995</name>
</gene>
<dbReference type="Gene3D" id="1.10.10.10">
    <property type="entry name" value="Winged helix-like DNA-binding domain superfamily/Winged helix DNA-binding domain"/>
    <property type="match status" value="1"/>
</dbReference>
<evidence type="ECO:0000313" key="5">
    <source>
        <dbReference type="Proteomes" id="UP001596109"/>
    </source>
</evidence>
<dbReference type="InterPro" id="IPR053843">
    <property type="entry name" value="DnaD_N"/>
</dbReference>
<evidence type="ECO:0000259" key="3">
    <source>
        <dbReference type="Pfam" id="PF21984"/>
    </source>
</evidence>
<feature type="domain" description="DnaD N-terminal" evidence="3">
    <location>
        <begin position="18"/>
        <end position="116"/>
    </location>
</feature>
<evidence type="ECO:0000313" key="4">
    <source>
        <dbReference type="EMBL" id="MFC5588227.1"/>
    </source>
</evidence>
<dbReference type="Pfam" id="PF21984">
    <property type="entry name" value="DnaD_N"/>
    <property type="match status" value="1"/>
</dbReference>
<dbReference type="NCBIfam" id="TIGR01446">
    <property type="entry name" value="DnaD_dom"/>
    <property type="match status" value="1"/>
</dbReference>
<dbReference type="InterPro" id="IPR034829">
    <property type="entry name" value="DnaD-like_sf"/>
</dbReference>
<dbReference type="InterPro" id="IPR053162">
    <property type="entry name" value="DnaD"/>
</dbReference>
<proteinExistence type="inferred from homology"/>
<comment type="similarity">
    <text evidence="1">Belongs to the DnaB/DnaD family.</text>
</comment>
<protein>
    <submittedName>
        <fullName evidence="4">DnaD domain-containing protein</fullName>
    </submittedName>
</protein>
<dbReference type="PANTHER" id="PTHR37293:SF6">
    <property type="entry name" value="DNA REPLICATION PROTEIN DNAD"/>
    <property type="match status" value="1"/>
</dbReference>
<accession>A0ABW0TFL6</accession>